<accession>A0ABU5YIG6</accession>
<sequence length="302" mass="34560">MTDLTVRRIRFDFEQPVPVVWHPTNPGFSHAVNLMSFIAIGFEKMIVAAVQEAKSSFTDPAVATEALAFVRQEAQHANAHRQHVGRLIKQYPGLQQTFDAIMASYDEMTRTKSLAYRLAYIANLEATFSPSFRFLLDNEDKLFRPGDDRVASLLLWHMVEEVEHRSSALTIYNAVVGKRIYRLRVVPSVVHHIMSTLLPLYIEGMNAHVPQPDRVIDARAMSIRWRMSAGKRDKHPRHLSVAGMLDGVSRQDKWVALRGLLRSQNPFFDPEAEEPPAFADQWFERYERGDDGAHWYSSQRSG</sequence>
<dbReference type="EMBL" id="JAYJJT010000008">
    <property type="protein sequence ID" value="MEB3049828.1"/>
    <property type="molecule type" value="Genomic_DNA"/>
</dbReference>
<proteinExistence type="predicted"/>
<name>A0ABU5YIG6_9MYCO</name>
<dbReference type="Pfam" id="PF10118">
    <property type="entry name" value="Metal_hydrol"/>
    <property type="match status" value="1"/>
</dbReference>
<dbReference type="RefSeq" id="WP_224863803.1">
    <property type="nucleotide sequence ID" value="NZ_JAYJJT010000008.1"/>
</dbReference>
<gene>
    <name evidence="1" type="ORF">KV112_08775</name>
</gene>
<organism evidence="1 2">
    <name type="scientific">[Mycobacterium] zoologicum</name>
    <dbReference type="NCBI Taxonomy" id="2872311"/>
    <lineage>
        <taxon>Bacteria</taxon>
        <taxon>Bacillati</taxon>
        <taxon>Actinomycetota</taxon>
        <taxon>Actinomycetes</taxon>
        <taxon>Mycobacteriales</taxon>
        <taxon>Mycobacteriaceae</taxon>
        <taxon>Mycolicibacter</taxon>
    </lineage>
</organism>
<comment type="caution">
    <text evidence="1">The sequence shown here is derived from an EMBL/GenBank/DDBJ whole genome shotgun (WGS) entry which is preliminary data.</text>
</comment>
<dbReference type="InterPro" id="IPR016516">
    <property type="entry name" value="UCP07580"/>
</dbReference>
<dbReference type="Proteomes" id="UP001299046">
    <property type="component" value="Unassembled WGS sequence"/>
</dbReference>
<keyword evidence="2" id="KW-1185">Reference proteome</keyword>
<dbReference type="PANTHER" id="PTHR39456:SF1">
    <property type="entry name" value="METAL-DEPENDENT HYDROLASE"/>
    <property type="match status" value="1"/>
</dbReference>
<keyword evidence="1" id="KW-0378">Hydrolase</keyword>
<dbReference type="PANTHER" id="PTHR39456">
    <property type="entry name" value="METAL-DEPENDENT HYDROLASE"/>
    <property type="match status" value="1"/>
</dbReference>
<evidence type="ECO:0000313" key="2">
    <source>
        <dbReference type="Proteomes" id="UP001299046"/>
    </source>
</evidence>
<reference evidence="1 2" key="1">
    <citation type="submission" date="2023-12" db="EMBL/GenBank/DDBJ databases">
        <title>Description of new species of Mycobacterium terrae complex isolated from sewage at the Sao Paulo Zoological Park Foundation in Brazil.</title>
        <authorList>
            <person name="Romagnoli C.L."/>
            <person name="Conceicao E.C."/>
            <person name="Machado E."/>
            <person name="Barreto L.B.P.F."/>
            <person name="Sharma A."/>
            <person name="Silva N.M."/>
            <person name="Marques L.E."/>
            <person name="Juliana M.A."/>
            <person name="Lourenco M.C.S."/>
            <person name="Digiampietri L.A."/>
            <person name="Suffys P.N."/>
            <person name="Viana-Niero C."/>
        </authorList>
    </citation>
    <scope>NUCLEOTIDE SEQUENCE [LARGE SCALE GENOMIC DNA]</scope>
    <source>
        <strain evidence="1 2">MYC123</strain>
    </source>
</reference>
<evidence type="ECO:0000313" key="1">
    <source>
        <dbReference type="EMBL" id="MEB3049828.1"/>
    </source>
</evidence>
<dbReference type="GO" id="GO:0016787">
    <property type="term" value="F:hydrolase activity"/>
    <property type="evidence" value="ECO:0007669"/>
    <property type="project" value="UniProtKB-KW"/>
</dbReference>
<protein>
    <submittedName>
        <fullName evidence="1">Metal-dependent hydrolase</fullName>
    </submittedName>
</protein>